<reference evidence="1" key="1">
    <citation type="journal article" date="2021" name="mSystems">
        <title>Bacteria and Archaea Synergistically Convert Glycine Betaine to Biogenic Methane in the Formosa Cold Seep of the South China Sea.</title>
        <authorList>
            <person name="Li L."/>
            <person name="Zhang W."/>
            <person name="Zhang S."/>
            <person name="Song L."/>
            <person name="Sun Q."/>
            <person name="Zhang H."/>
            <person name="Xiang H."/>
            <person name="Dong X."/>
        </authorList>
    </citation>
    <scope>NUCLEOTIDE SEQUENCE</scope>
    <source>
        <strain evidence="1">ZWT</strain>
    </source>
</reference>
<dbReference type="AlphaFoldDB" id="A0A9J6P7Y1"/>
<sequence length="144" mass="17042">MRVFIHENNEKNEELKDGMVCEIKKSNEDVVYILNKRDSKYIYIIYSIKISTLRFNEKRVEIFNSEDMLNKNNSNQIDKSLEWVAESNEKFSSENLLLVNSIYEKEYFSDILLDKYIIIIPGGGIAIKLDSLNDFNIIYKKQRI</sequence>
<protein>
    <submittedName>
        <fullName evidence="1">Uncharacterized protein</fullName>
    </submittedName>
</protein>
<keyword evidence="2" id="KW-1185">Reference proteome</keyword>
<accession>A0A9J6P7Y1</accession>
<dbReference type="EMBL" id="JAGSOJ010000005">
    <property type="protein sequence ID" value="MCM1992086.1"/>
    <property type="molecule type" value="Genomic_DNA"/>
</dbReference>
<comment type="caution">
    <text evidence="1">The sequence shown here is derived from an EMBL/GenBank/DDBJ whole genome shotgun (WGS) entry which is preliminary data.</text>
</comment>
<dbReference type="Proteomes" id="UP001056429">
    <property type="component" value="Unassembled WGS sequence"/>
</dbReference>
<dbReference type="RefSeq" id="WP_250861242.1">
    <property type="nucleotide sequence ID" value="NZ_JAGSOJ010000005.1"/>
</dbReference>
<name>A0A9J6P7Y1_9CLOT</name>
<reference evidence="1" key="2">
    <citation type="submission" date="2021-04" db="EMBL/GenBank/DDBJ databases">
        <authorList>
            <person name="Dong X."/>
        </authorList>
    </citation>
    <scope>NUCLEOTIDE SEQUENCE</scope>
    <source>
        <strain evidence="1">ZWT</strain>
    </source>
</reference>
<organism evidence="1 2">
    <name type="scientific">Oceanirhabdus seepicola</name>
    <dbReference type="NCBI Taxonomy" id="2828781"/>
    <lineage>
        <taxon>Bacteria</taxon>
        <taxon>Bacillati</taxon>
        <taxon>Bacillota</taxon>
        <taxon>Clostridia</taxon>
        <taxon>Eubacteriales</taxon>
        <taxon>Clostridiaceae</taxon>
        <taxon>Oceanirhabdus</taxon>
    </lineage>
</organism>
<gene>
    <name evidence="1" type="ORF">KDK92_20350</name>
</gene>
<evidence type="ECO:0000313" key="1">
    <source>
        <dbReference type="EMBL" id="MCM1992086.1"/>
    </source>
</evidence>
<evidence type="ECO:0000313" key="2">
    <source>
        <dbReference type="Proteomes" id="UP001056429"/>
    </source>
</evidence>
<proteinExistence type="predicted"/>